<name>A0ACC2SVC1_9FUNG</name>
<gene>
    <name evidence="1" type="ORF">DSO57_1010542</name>
</gene>
<keyword evidence="2" id="KW-1185">Reference proteome</keyword>
<evidence type="ECO:0000313" key="2">
    <source>
        <dbReference type="Proteomes" id="UP001165960"/>
    </source>
</evidence>
<protein>
    <submittedName>
        <fullName evidence="1">Uncharacterized protein</fullName>
    </submittedName>
</protein>
<organism evidence="1 2">
    <name type="scientific">Entomophthora muscae</name>
    <dbReference type="NCBI Taxonomy" id="34485"/>
    <lineage>
        <taxon>Eukaryota</taxon>
        <taxon>Fungi</taxon>
        <taxon>Fungi incertae sedis</taxon>
        <taxon>Zoopagomycota</taxon>
        <taxon>Entomophthoromycotina</taxon>
        <taxon>Entomophthoromycetes</taxon>
        <taxon>Entomophthorales</taxon>
        <taxon>Entomophthoraceae</taxon>
        <taxon>Entomophthora</taxon>
    </lineage>
</organism>
<accession>A0ACC2SVC1</accession>
<reference evidence="1" key="1">
    <citation type="submission" date="2022-04" db="EMBL/GenBank/DDBJ databases">
        <title>Genome of the entomopathogenic fungus Entomophthora muscae.</title>
        <authorList>
            <person name="Elya C."/>
            <person name="Lovett B.R."/>
            <person name="Lee E."/>
            <person name="Macias A.M."/>
            <person name="Hajek A.E."/>
            <person name="De Bivort B.L."/>
            <person name="Kasson M.T."/>
            <person name="De Fine Licht H.H."/>
            <person name="Stajich J.E."/>
        </authorList>
    </citation>
    <scope>NUCLEOTIDE SEQUENCE</scope>
    <source>
        <strain evidence="1">Berkeley</strain>
    </source>
</reference>
<dbReference type="EMBL" id="QTSX02004295">
    <property type="protein sequence ID" value="KAJ9066331.1"/>
    <property type="molecule type" value="Genomic_DNA"/>
</dbReference>
<evidence type="ECO:0000313" key="1">
    <source>
        <dbReference type="EMBL" id="KAJ9066331.1"/>
    </source>
</evidence>
<comment type="caution">
    <text evidence="1">The sequence shown here is derived from an EMBL/GenBank/DDBJ whole genome shotgun (WGS) entry which is preliminary data.</text>
</comment>
<dbReference type="Proteomes" id="UP001165960">
    <property type="component" value="Unassembled WGS sequence"/>
</dbReference>
<proteinExistence type="predicted"/>
<sequence>MLFTRTQMESSNNSLPVYHNGRTHSSHGISLVAISAHINFFASVTWIKTLSST</sequence>